<dbReference type="Pfam" id="PF01344">
    <property type="entry name" value="Kelch_1"/>
    <property type="match status" value="2"/>
</dbReference>
<accession>A0A8T2U6T9</accession>
<dbReference type="Pfam" id="PF00646">
    <property type="entry name" value="F-box"/>
    <property type="match status" value="1"/>
</dbReference>
<sequence>MGCTSSNLKRHSLRKGTSNKSSPCKQDIPVGVYFHKTFSIGVTDNEQSSSVCHSLHQGNSSGSLWATENAKIPHLFHERRHSGSLIDSRKMNGEADDSEEFLETLQVDFSSSGKQHSLTCLRLLESPPKLCIEQERRLRCANMEGPSCITDLTSDEDDDEGDGFEFAKVEKTTIESFNSDQGNFWSPITSFYSGHSSVKTPSVAAALDRPHSLHRKSLATNILLSEQLDSSDLAPELQCFISPDYTDLPLPESDSQSLLSSPISVSSPSQLFFCLSSSEWLASNSMDRVNSISLASEGSIYFPGFVSSTPLEHASFSPSSASFSESCVEYSPAFSGSCVEYSPRSDLLVDINTLLHHSPSSSFLRSNDSGTIQNLLDDHHCYSDMQGSRWDHPSPSPAKSLHVYTDTTYSEVLIPGLPNDLAQLCLMRVPFVKYDQSLRMVCKQWRAVLTSDDFYKTRSALGIHEAHLSFVVYGNRVQIFSLLSHQWFCLPPLPRDVGNISPVSGISAEWSYSPYSQSSPCHSIPDWGIDPYDWWQIDTVTVWDGIIFVIGGDKAEINSFTRPSRPSNKVHKYDFCQSRWVAVASMQIPRSHAAAVSSGNFLYVAGGSEHIEEGASAEVYDCQQNMWSMISNMNVSMRTCIGVEHDGCVYVKGENLGPGCHVEGEVFKPTDGKWDRMSPGMRKGLERGPLASCGSFLFVADWKDSMLKMYDCCTDSWAELTSLPARISRLVGHALQLYAVTGKIKVDSYNHHVISDAPAEVWMLDLSKIMKSLLEQQAEVASDKLRVCYHDGIPPSFCRESEWICLWRDSKQMAKTGSLAWVPCIAHCMIFED</sequence>
<dbReference type="SUPFAM" id="SSF81383">
    <property type="entry name" value="F-box domain"/>
    <property type="match status" value="1"/>
</dbReference>
<dbReference type="SUPFAM" id="SSF117281">
    <property type="entry name" value="Kelch motif"/>
    <property type="match status" value="1"/>
</dbReference>
<dbReference type="InterPro" id="IPR015915">
    <property type="entry name" value="Kelch-typ_b-propeller"/>
</dbReference>
<keyword evidence="1" id="KW-0880">Kelch repeat</keyword>
<organism evidence="5 6">
    <name type="scientific">Ceratopteris richardii</name>
    <name type="common">Triangle waterfern</name>
    <dbReference type="NCBI Taxonomy" id="49495"/>
    <lineage>
        <taxon>Eukaryota</taxon>
        <taxon>Viridiplantae</taxon>
        <taxon>Streptophyta</taxon>
        <taxon>Embryophyta</taxon>
        <taxon>Tracheophyta</taxon>
        <taxon>Polypodiopsida</taxon>
        <taxon>Polypodiidae</taxon>
        <taxon>Polypodiales</taxon>
        <taxon>Pteridineae</taxon>
        <taxon>Pteridaceae</taxon>
        <taxon>Parkerioideae</taxon>
        <taxon>Ceratopteris</taxon>
    </lineage>
</organism>
<keyword evidence="2" id="KW-0677">Repeat</keyword>
<evidence type="ECO:0000256" key="2">
    <source>
        <dbReference type="ARBA" id="ARBA00022737"/>
    </source>
</evidence>
<name>A0A8T2U6T9_CERRI</name>
<feature type="region of interest" description="Disordered" evidence="3">
    <location>
        <begin position="1"/>
        <end position="23"/>
    </location>
</feature>
<dbReference type="SMART" id="SM00256">
    <property type="entry name" value="FBOX"/>
    <property type="match status" value="1"/>
</dbReference>
<dbReference type="PANTHER" id="PTHR46344:SF27">
    <property type="entry name" value="KELCH REPEAT SUPERFAMILY PROTEIN"/>
    <property type="match status" value="1"/>
</dbReference>
<evidence type="ECO:0000256" key="1">
    <source>
        <dbReference type="ARBA" id="ARBA00022441"/>
    </source>
</evidence>
<protein>
    <recommendedName>
        <fullName evidence="4">F-box domain-containing protein</fullName>
    </recommendedName>
</protein>
<dbReference type="OrthoDB" id="45365at2759"/>
<proteinExistence type="predicted"/>
<dbReference type="PANTHER" id="PTHR46344">
    <property type="entry name" value="OS02G0202900 PROTEIN"/>
    <property type="match status" value="1"/>
</dbReference>
<evidence type="ECO:0000259" key="4">
    <source>
        <dbReference type="SMART" id="SM00256"/>
    </source>
</evidence>
<dbReference type="InterPro" id="IPR036047">
    <property type="entry name" value="F-box-like_dom_sf"/>
</dbReference>
<evidence type="ECO:0000313" key="5">
    <source>
        <dbReference type="EMBL" id="KAH7429315.1"/>
    </source>
</evidence>
<dbReference type="AlphaFoldDB" id="A0A8T2U6T9"/>
<dbReference type="Proteomes" id="UP000825935">
    <property type="component" value="Chromosome 9"/>
</dbReference>
<gene>
    <name evidence="5" type="ORF">KP509_09G041500</name>
</gene>
<comment type="caution">
    <text evidence="5">The sequence shown here is derived from an EMBL/GenBank/DDBJ whole genome shotgun (WGS) entry which is preliminary data.</text>
</comment>
<feature type="domain" description="F-box" evidence="4">
    <location>
        <begin position="417"/>
        <end position="458"/>
    </location>
</feature>
<dbReference type="CDD" id="cd22152">
    <property type="entry name" value="F-box_AtAFR-like"/>
    <property type="match status" value="1"/>
</dbReference>
<dbReference type="SMART" id="SM00612">
    <property type="entry name" value="Kelch"/>
    <property type="match status" value="2"/>
</dbReference>
<evidence type="ECO:0000313" key="6">
    <source>
        <dbReference type="Proteomes" id="UP000825935"/>
    </source>
</evidence>
<dbReference type="InterPro" id="IPR006652">
    <property type="entry name" value="Kelch_1"/>
</dbReference>
<keyword evidence="6" id="KW-1185">Reference proteome</keyword>
<reference evidence="5" key="1">
    <citation type="submission" date="2021-08" db="EMBL/GenBank/DDBJ databases">
        <title>WGS assembly of Ceratopteris richardii.</title>
        <authorList>
            <person name="Marchant D.B."/>
            <person name="Chen G."/>
            <person name="Jenkins J."/>
            <person name="Shu S."/>
            <person name="Leebens-Mack J."/>
            <person name="Grimwood J."/>
            <person name="Schmutz J."/>
            <person name="Soltis P."/>
            <person name="Soltis D."/>
            <person name="Chen Z.-H."/>
        </authorList>
    </citation>
    <scope>NUCLEOTIDE SEQUENCE</scope>
    <source>
        <strain evidence="5">Whitten #5841</strain>
        <tissue evidence="5">Leaf</tissue>
    </source>
</reference>
<dbReference type="Gene3D" id="2.120.10.80">
    <property type="entry name" value="Kelch-type beta propeller"/>
    <property type="match status" value="1"/>
</dbReference>
<dbReference type="InterPro" id="IPR001810">
    <property type="entry name" value="F-box_dom"/>
</dbReference>
<dbReference type="Gene3D" id="1.20.1280.50">
    <property type="match status" value="1"/>
</dbReference>
<dbReference type="EMBL" id="CM035414">
    <property type="protein sequence ID" value="KAH7429315.1"/>
    <property type="molecule type" value="Genomic_DNA"/>
</dbReference>
<evidence type="ECO:0000256" key="3">
    <source>
        <dbReference type="SAM" id="MobiDB-lite"/>
    </source>
</evidence>